<dbReference type="RefSeq" id="WP_100722016.1">
    <property type="nucleotide sequence ID" value="NZ_NPEG01000001.1"/>
</dbReference>
<feature type="signal peptide" evidence="1">
    <location>
        <begin position="1"/>
        <end position="22"/>
    </location>
</feature>
<evidence type="ECO:0008006" key="4">
    <source>
        <dbReference type="Google" id="ProtNLM"/>
    </source>
</evidence>
<sequence length="72" mass="8299">MITQRKFLFISILLLSSIQSEAKSADPCKLEKTSLCTEANTPFLMMECLKQDTSRLSDECKKVLADFYERMK</sequence>
<keyword evidence="1" id="KW-0732">Signal</keyword>
<feature type="chain" id="PRO_5046051050" description="Cys-rich protein" evidence="1">
    <location>
        <begin position="23"/>
        <end position="72"/>
    </location>
</feature>
<evidence type="ECO:0000256" key="1">
    <source>
        <dbReference type="SAM" id="SignalP"/>
    </source>
</evidence>
<proteinExistence type="predicted"/>
<evidence type="ECO:0000313" key="2">
    <source>
        <dbReference type="EMBL" id="PKA17294.1"/>
    </source>
</evidence>
<dbReference type="EMBL" id="NPEI01000001">
    <property type="protein sequence ID" value="PKA17294.1"/>
    <property type="molecule type" value="Genomic_DNA"/>
</dbReference>
<accession>A0ABX4PNB7</accession>
<name>A0ABX4PNB7_9LEPT</name>
<organism evidence="2 3">
    <name type="scientific">Leptospira haakeii</name>
    <dbReference type="NCBI Taxonomy" id="2023198"/>
    <lineage>
        <taxon>Bacteria</taxon>
        <taxon>Pseudomonadati</taxon>
        <taxon>Spirochaetota</taxon>
        <taxon>Spirochaetia</taxon>
        <taxon>Leptospirales</taxon>
        <taxon>Leptospiraceae</taxon>
        <taxon>Leptospira</taxon>
    </lineage>
</organism>
<protein>
    <recommendedName>
        <fullName evidence="4">Cys-rich protein</fullName>
    </recommendedName>
</protein>
<evidence type="ECO:0000313" key="3">
    <source>
        <dbReference type="Proteomes" id="UP000231857"/>
    </source>
</evidence>
<gene>
    <name evidence="2" type="ORF">CH363_01185</name>
</gene>
<dbReference type="Proteomes" id="UP000231857">
    <property type="component" value="Unassembled WGS sequence"/>
</dbReference>
<keyword evidence="3" id="KW-1185">Reference proteome</keyword>
<comment type="caution">
    <text evidence="2">The sequence shown here is derived from an EMBL/GenBank/DDBJ whole genome shotgun (WGS) entry which is preliminary data.</text>
</comment>
<reference evidence="2 3" key="1">
    <citation type="submission" date="2017-07" db="EMBL/GenBank/DDBJ databases">
        <title>Leptospira spp. isolated from tropical soils.</title>
        <authorList>
            <person name="Thibeaux R."/>
            <person name="Iraola G."/>
            <person name="Ferres I."/>
            <person name="Bierque E."/>
            <person name="Girault D."/>
            <person name="Soupe-Gilbert M.-E."/>
            <person name="Picardeau M."/>
            <person name="Goarant C."/>
        </authorList>
    </citation>
    <scope>NUCLEOTIDE SEQUENCE [LARGE SCALE GENOMIC DNA]</scope>
    <source>
        <strain evidence="2 3">ATI7-C-A2</strain>
    </source>
</reference>